<protein>
    <submittedName>
        <fullName evidence="2">Uncharacterized protein</fullName>
    </submittedName>
</protein>
<dbReference type="AlphaFoldDB" id="A0A9W8MKP5"/>
<dbReference type="OrthoDB" id="3064832at2759"/>
<gene>
    <name evidence="2" type="ORF">H1R20_g1586</name>
</gene>
<reference evidence="2" key="1">
    <citation type="submission" date="2022-06" db="EMBL/GenBank/DDBJ databases">
        <title>Genome Sequence of Candolleomyces eurysporus.</title>
        <authorList>
            <person name="Buettner E."/>
        </authorList>
    </citation>
    <scope>NUCLEOTIDE SEQUENCE</scope>
    <source>
        <strain evidence="2">VTCC 930004</strain>
    </source>
</reference>
<evidence type="ECO:0000256" key="1">
    <source>
        <dbReference type="SAM" id="MobiDB-lite"/>
    </source>
</evidence>
<name>A0A9W8MKP5_9AGAR</name>
<comment type="caution">
    <text evidence="2">The sequence shown here is derived from an EMBL/GenBank/DDBJ whole genome shotgun (WGS) entry which is preliminary data.</text>
</comment>
<proteinExistence type="predicted"/>
<feature type="compositionally biased region" description="Basic residues" evidence="1">
    <location>
        <begin position="134"/>
        <end position="144"/>
    </location>
</feature>
<dbReference type="EMBL" id="JANBPK010000488">
    <property type="protein sequence ID" value="KAJ2935510.1"/>
    <property type="molecule type" value="Genomic_DNA"/>
</dbReference>
<feature type="region of interest" description="Disordered" evidence="1">
    <location>
        <begin position="134"/>
        <end position="217"/>
    </location>
</feature>
<accession>A0A9W8MKP5</accession>
<evidence type="ECO:0000313" key="3">
    <source>
        <dbReference type="Proteomes" id="UP001140091"/>
    </source>
</evidence>
<sequence length="253" mass="27790">MSSAPIAIPTSSSSSRMSMSTSPSTGRYVPVHKRSSSASRTGENPSLHPVIEGVLTFGPPVSVLTYSRDELLALAPSTSWSQPEALSSSPEQFHHLQQQVEPHQGWGQAHEAMRDYLRVVCPDIVLNRKMRKSLQFHQHQHHQQQRVAASPAKQHPRPLSPASSSTSSDERQYHERRPAAVQPSQQQIPSRPATPSSFKRVTPRRNRPAARTNSRTARFNGFTAFHKQLSGVAAAAEADWRAVKPVVAAAAAH</sequence>
<feature type="region of interest" description="Disordered" evidence="1">
    <location>
        <begin position="1"/>
        <end position="47"/>
    </location>
</feature>
<feature type="non-terminal residue" evidence="2">
    <location>
        <position position="253"/>
    </location>
</feature>
<feature type="compositionally biased region" description="Basic and acidic residues" evidence="1">
    <location>
        <begin position="168"/>
        <end position="178"/>
    </location>
</feature>
<organism evidence="2 3">
    <name type="scientific">Candolleomyces eurysporus</name>
    <dbReference type="NCBI Taxonomy" id="2828524"/>
    <lineage>
        <taxon>Eukaryota</taxon>
        <taxon>Fungi</taxon>
        <taxon>Dikarya</taxon>
        <taxon>Basidiomycota</taxon>
        <taxon>Agaricomycotina</taxon>
        <taxon>Agaricomycetes</taxon>
        <taxon>Agaricomycetidae</taxon>
        <taxon>Agaricales</taxon>
        <taxon>Agaricineae</taxon>
        <taxon>Psathyrellaceae</taxon>
        <taxon>Candolleomyces</taxon>
    </lineage>
</organism>
<keyword evidence="3" id="KW-1185">Reference proteome</keyword>
<evidence type="ECO:0000313" key="2">
    <source>
        <dbReference type="EMBL" id="KAJ2935510.1"/>
    </source>
</evidence>
<feature type="compositionally biased region" description="Polar residues" evidence="1">
    <location>
        <begin position="182"/>
        <end position="199"/>
    </location>
</feature>
<dbReference type="Proteomes" id="UP001140091">
    <property type="component" value="Unassembled WGS sequence"/>
</dbReference>
<feature type="compositionally biased region" description="Low complexity" evidence="1">
    <location>
        <begin position="1"/>
        <end position="25"/>
    </location>
</feature>